<gene>
    <name evidence="1" type="ORF">VIBNISOn1_p0048</name>
</gene>
<dbReference type="EMBL" id="CAOF01000199">
    <property type="protein sequence ID" value="CCO50211.1"/>
    <property type="molecule type" value="Genomic_DNA"/>
</dbReference>
<name>A0AAV2W114_9VIBR</name>
<evidence type="ECO:0000313" key="1">
    <source>
        <dbReference type="EMBL" id="CCO50211.1"/>
    </source>
</evidence>
<dbReference type="Proteomes" id="UP000018211">
    <property type="component" value="Unassembled WGS sequence"/>
</dbReference>
<evidence type="ECO:0000313" key="2">
    <source>
        <dbReference type="Proteomes" id="UP000018211"/>
    </source>
</evidence>
<dbReference type="AlphaFoldDB" id="A0AAV2W114"/>
<protein>
    <submittedName>
        <fullName evidence="1">Uncharacterized protein</fullName>
    </submittedName>
</protein>
<proteinExistence type="predicted"/>
<comment type="caution">
    <text evidence="1">The sequence shown here is derived from an EMBL/GenBank/DDBJ whole genome shotgun (WGS) entry which is preliminary data.</text>
</comment>
<organism evidence="1 2">
    <name type="scientific">Vibrio nigripulchritudo SOn1</name>
    <dbReference type="NCBI Taxonomy" id="1238450"/>
    <lineage>
        <taxon>Bacteria</taxon>
        <taxon>Pseudomonadati</taxon>
        <taxon>Pseudomonadota</taxon>
        <taxon>Gammaproteobacteria</taxon>
        <taxon>Vibrionales</taxon>
        <taxon>Vibrionaceae</taxon>
        <taxon>Vibrio</taxon>
    </lineage>
</organism>
<reference evidence="1 2" key="1">
    <citation type="journal article" date="2013" name="ISME J.">
        <title>Comparative genomics of pathogenic lineages of Vibrio nigripulchritudo identifies virulence-associated traits.</title>
        <authorList>
            <person name="Goudenege D."/>
            <person name="Labreuche Y."/>
            <person name="Krin E."/>
            <person name="Ansquer D."/>
            <person name="Mangenot S."/>
            <person name="Calteau A."/>
            <person name="Medigue C."/>
            <person name="Mazel D."/>
            <person name="Polz M.F."/>
            <person name="Le Roux F."/>
        </authorList>
    </citation>
    <scope>NUCLEOTIDE SEQUENCE [LARGE SCALE GENOMIC DNA]</scope>
    <source>
        <strain evidence="1 2">SOn1</strain>
    </source>
</reference>
<accession>A0AAV2W114</accession>
<sequence length="75" mass="8490">MTSKIFDPFYTPWVKDDAKERSRMPLRHEGDTDLLKSITEIVSSNVGQHDIWGAHSPSVVNVLTRLLTESSLATY</sequence>